<dbReference type="EMBL" id="OC889365">
    <property type="protein sequence ID" value="CAD7645672.1"/>
    <property type="molecule type" value="Genomic_DNA"/>
</dbReference>
<keyword evidence="2" id="KW-1185">Reference proteome</keyword>
<dbReference type="Pfam" id="PF01812">
    <property type="entry name" value="5-FTHF_cyc-lig"/>
    <property type="match status" value="1"/>
</dbReference>
<dbReference type="InterPro" id="IPR002698">
    <property type="entry name" value="FTHF_cligase"/>
</dbReference>
<dbReference type="InterPro" id="IPR037171">
    <property type="entry name" value="NagB/RpiA_transferase-like"/>
</dbReference>
<feature type="non-terminal residue" evidence="1">
    <location>
        <position position="147"/>
    </location>
</feature>
<dbReference type="SUPFAM" id="SSF100950">
    <property type="entry name" value="NagB/RpiA/CoA transferase-like"/>
    <property type="match status" value="1"/>
</dbReference>
<evidence type="ECO:0000313" key="2">
    <source>
        <dbReference type="Proteomes" id="UP000759131"/>
    </source>
</evidence>
<dbReference type="PANTHER" id="PTHR13017:SF0">
    <property type="entry name" value="METHENYLTETRAHYDROFOLATE SYNTHASE DOMAIN-CONTAINING PROTEIN"/>
    <property type="match status" value="1"/>
</dbReference>
<proteinExistence type="predicted"/>
<dbReference type="OrthoDB" id="433414at2759"/>
<sequence length="147" mass="16435">MFMTKMCSKCEIRQKVWSYLEDNDIALPPRPVFDRIPNFKGSEIASETIVRLEEFANARVVKINPDRPQERARFCALESRKTLLVPTPRLSSGLFNEIQAPDYSPQMLKTCASSQGVKCFSTPIGLNSTIKIDLIIVGSVAVSKQGI</sequence>
<dbReference type="GO" id="GO:0005737">
    <property type="term" value="C:cytoplasm"/>
    <property type="evidence" value="ECO:0007669"/>
    <property type="project" value="TreeGrafter"/>
</dbReference>
<dbReference type="EMBL" id="CAJPIZ010034790">
    <property type="protein sequence ID" value="CAG2120674.1"/>
    <property type="molecule type" value="Genomic_DNA"/>
</dbReference>
<dbReference type="Proteomes" id="UP000759131">
    <property type="component" value="Unassembled WGS sequence"/>
</dbReference>
<evidence type="ECO:0008006" key="3">
    <source>
        <dbReference type="Google" id="ProtNLM"/>
    </source>
</evidence>
<gene>
    <name evidence="1" type="ORF">OSB1V03_LOCUS20620</name>
</gene>
<dbReference type="AlphaFoldDB" id="A0A7R9LPU8"/>
<evidence type="ECO:0000313" key="1">
    <source>
        <dbReference type="EMBL" id="CAD7645672.1"/>
    </source>
</evidence>
<reference evidence="1" key="1">
    <citation type="submission" date="2020-11" db="EMBL/GenBank/DDBJ databases">
        <authorList>
            <person name="Tran Van P."/>
        </authorList>
    </citation>
    <scope>NUCLEOTIDE SEQUENCE</scope>
</reference>
<protein>
    <recommendedName>
        <fullName evidence="3">5-formyltetrahydrofolate cyclo-ligase</fullName>
    </recommendedName>
</protein>
<accession>A0A7R9LPU8</accession>
<dbReference type="PANTHER" id="PTHR13017">
    <property type="entry name" value="5-FORMYLTETRAHYDROFOLATE CYCLO-LIGASE-RELATED"/>
    <property type="match status" value="1"/>
</dbReference>
<name>A0A7R9LPU8_9ACAR</name>
<organism evidence="1">
    <name type="scientific">Medioppia subpectinata</name>
    <dbReference type="NCBI Taxonomy" id="1979941"/>
    <lineage>
        <taxon>Eukaryota</taxon>
        <taxon>Metazoa</taxon>
        <taxon>Ecdysozoa</taxon>
        <taxon>Arthropoda</taxon>
        <taxon>Chelicerata</taxon>
        <taxon>Arachnida</taxon>
        <taxon>Acari</taxon>
        <taxon>Acariformes</taxon>
        <taxon>Sarcoptiformes</taxon>
        <taxon>Oribatida</taxon>
        <taxon>Brachypylina</taxon>
        <taxon>Oppioidea</taxon>
        <taxon>Oppiidae</taxon>
        <taxon>Medioppia</taxon>
    </lineage>
</organism>